<evidence type="ECO:0000256" key="6">
    <source>
        <dbReference type="SAM" id="Phobius"/>
    </source>
</evidence>
<dbReference type="Proteomes" id="UP000244162">
    <property type="component" value="Unassembled WGS sequence"/>
</dbReference>
<accession>A0A2T5FYD3</accession>
<protein>
    <submittedName>
        <fullName evidence="7">Flagellar biogenesis protein FliO</fullName>
    </submittedName>
</protein>
<proteinExistence type="predicted"/>
<evidence type="ECO:0000256" key="1">
    <source>
        <dbReference type="ARBA" id="ARBA00004236"/>
    </source>
</evidence>
<dbReference type="EMBL" id="NWBU01000007">
    <property type="protein sequence ID" value="PTQ11540.1"/>
    <property type="molecule type" value="Genomic_DNA"/>
</dbReference>
<evidence type="ECO:0000256" key="4">
    <source>
        <dbReference type="ARBA" id="ARBA00022989"/>
    </source>
</evidence>
<dbReference type="InterPro" id="IPR022781">
    <property type="entry name" value="Flagellar_biosynth_FliO"/>
</dbReference>
<keyword evidence="5 6" id="KW-0472">Membrane</keyword>
<reference evidence="7 8" key="1">
    <citation type="submission" date="2017-09" db="EMBL/GenBank/DDBJ databases">
        <title>Sphingomonas panjinensis sp.nov., isolated from oil-contaminated soil.</title>
        <authorList>
            <person name="Wang L."/>
            <person name="Chen L."/>
        </authorList>
    </citation>
    <scope>NUCLEOTIDE SEQUENCE [LARGE SCALE GENOMIC DNA]</scope>
    <source>
        <strain evidence="7 8">FW-11</strain>
    </source>
</reference>
<dbReference type="OrthoDB" id="7409867at2"/>
<evidence type="ECO:0000313" key="7">
    <source>
        <dbReference type="EMBL" id="PTQ11540.1"/>
    </source>
</evidence>
<keyword evidence="7" id="KW-0282">Flagellum</keyword>
<dbReference type="RefSeq" id="WP_107967534.1">
    <property type="nucleotide sequence ID" value="NZ_NWBU01000007.1"/>
</dbReference>
<feature type="transmembrane region" description="Helical" evidence="6">
    <location>
        <begin position="6"/>
        <end position="27"/>
    </location>
</feature>
<comment type="subcellular location">
    <subcellularLocation>
        <location evidence="1">Cell membrane</location>
    </subcellularLocation>
</comment>
<keyword evidence="7" id="KW-0969">Cilium</keyword>
<evidence type="ECO:0000313" key="8">
    <source>
        <dbReference type="Proteomes" id="UP000244162"/>
    </source>
</evidence>
<comment type="caution">
    <text evidence="7">The sequence shown here is derived from an EMBL/GenBank/DDBJ whole genome shotgun (WGS) entry which is preliminary data.</text>
</comment>
<keyword evidence="7" id="KW-0966">Cell projection</keyword>
<dbReference type="AlphaFoldDB" id="A0A2T5FYD3"/>
<gene>
    <name evidence="7" type="ORF">CLG96_08890</name>
</gene>
<name>A0A2T5FYD3_9SPHN</name>
<dbReference type="Pfam" id="PF04347">
    <property type="entry name" value="FliO"/>
    <property type="match status" value="1"/>
</dbReference>
<keyword evidence="2" id="KW-1003">Cell membrane</keyword>
<sequence length="95" mass="10293">MMLDYLLRLLLLVPLVGGLAFGTLWLLRKLQPGLSGFGQRERAVRLVDAIPVGATGRLAVVEFADKRLLVAISRGRIEKLAEAPAPKFSLPDADA</sequence>
<dbReference type="GO" id="GO:0016020">
    <property type="term" value="C:membrane"/>
    <property type="evidence" value="ECO:0007669"/>
    <property type="project" value="InterPro"/>
</dbReference>
<keyword evidence="8" id="KW-1185">Reference proteome</keyword>
<evidence type="ECO:0000256" key="5">
    <source>
        <dbReference type="ARBA" id="ARBA00023136"/>
    </source>
</evidence>
<keyword evidence="4 6" id="KW-1133">Transmembrane helix</keyword>
<evidence type="ECO:0000256" key="2">
    <source>
        <dbReference type="ARBA" id="ARBA00022475"/>
    </source>
</evidence>
<evidence type="ECO:0000256" key="3">
    <source>
        <dbReference type="ARBA" id="ARBA00022692"/>
    </source>
</evidence>
<keyword evidence="3 6" id="KW-0812">Transmembrane</keyword>
<organism evidence="7 8">
    <name type="scientific">Sphingomonas oleivorans</name>
    <dbReference type="NCBI Taxonomy" id="1735121"/>
    <lineage>
        <taxon>Bacteria</taxon>
        <taxon>Pseudomonadati</taxon>
        <taxon>Pseudomonadota</taxon>
        <taxon>Alphaproteobacteria</taxon>
        <taxon>Sphingomonadales</taxon>
        <taxon>Sphingomonadaceae</taxon>
        <taxon>Sphingomonas</taxon>
    </lineage>
</organism>
<dbReference type="GO" id="GO:0044781">
    <property type="term" value="P:bacterial-type flagellum organization"/>
    <property type="evidence" value="ECO:0007669"/>
    <property type="project" value="InterPro"/>
</dbReference>